<dbReference type="InterPro" id="IPR027381">
    <property type="entry name" value="LytR/CpsA/Psr_C"/>
</dbReference>
<dbReference type="OrthoDB" id="4864198at2"/>
<name>A0A561E3A5_9MICO</name>
<feature type="signal peptide" evidence="1">
    <location>
        <begin position="1"/>
        <end position="24"/>
    </location>
</feature>
<dbReference type="EMBL" id="VIVQ01000002">
    <property type="protein sequence ID" value="TWE10087.1"/>
    <property type="molecule type" value="Genomic_DNA"/>
</dbReference>
<feature type="domain" description="LytR/CpsA/Psr regulator C-terminal" evidence="2">
    <location>
        <begin position="55"/>
        <end position="142"/>
    </location>
</feature>
<feature type="chain" id="PRO_5021704128" evidence="1">
    <location>
        <begin position="25"/>
        <end position="269"/>
    </location>
</feature>
<dbReference type="Pfam" id="PF13399">
    <property type="entry name" value="LytR_C"/>
    <property type="match status" value="2"/>
</dbReference>
<organism evidence="3 4">
    <name type="scientific">Rudaeicoccus suwonensis</name>
    <dbReference type="NCBI Taxonomy" id="657409"/>
    <lineage>
        <taxon>Bacteria</taxon>
        <taxon>Bacillati</taxon>
        <taxon>Actinomycetota</taxon>
        <taxon>Actinomycetes</taxon>
        <taxon>Micrococcales</taxon>
        <taxon>Dermacoccaceae</taxon>
        <taxon>Rudaeicoccus</taxon>
    </lineage>
</organism>
<evidence type="ECO:0000313" key="4">
    <source>
        <dbReference type="Proteomes" id="UP000318297"/>
    </source>
</evidence>
<evidence type="ECO:0000259" key="2">
    <source>
        <dbReference type="Pfam" id="PF13399"/>
    </source>
</evidence>
<proteinExistence type="predicted"/>
<dbReference type="PROSITE" id="PS51257">
    <property type="entry name" value="PROKAR_LIPOPROTEIN"/>
    <property type="match status" value="1"/>
</dbReference>
<reference evidence="3 4" key="1">
    <citation type="submission" date="2019-06" db="EMBL/GenBank/DDBJ databases">
        <title>Sequencing the genomes of 1000 actinobacteria strains.</title>
        <authorList>
            <person name="Klenk H.-P."/>
        </authorList>
    </citation>
    <scope>NUCLEOTIDE SEQUENCE [LARGE SCALE GENOMIC DNA]</scope>
    <source>
        <strain evidence="3 4">DSM 19560</strain>
    </source>
</reference>
<protein>
    <submittedName>
        <fullName evidence="3">LytR cell envelope-related transcriptional attenuator</fullName>
    </submittedName>
</protein>
<dbReference type="AlphaFoldDB" id="A0A561E3A5"/>
<gene>
    <name evidence="3" type="ORF">BKA23_2437</name>
</gene>
<sequence>MGEHTRRDVLIAAVVAVAASPLAAACGSSKPKKVVKSCETSLPAPTMKIALNTIWVNVWNASSQNGMAAQVAQELQWRGLHIIATGNDPESGNYPTPTYAQIRYGSIGRQIALTLAEQVENPTLEEDDRADPSVDLVIGDKFALVPLPPAPASQVSLNVYNAYVVPGSAQELANAMRSRGFQILTVGNDPEQGYYPNDAVVIRYGAQGLPDAQRVQLQVKGAQMMQDSRTGTTVDLVIGSKWVSTSAVLVPTAQATPTPTPTRSTASGC</sequence>
<accession>A0A561E3A5</accession>
<keyword evidence="1" id="KW-0732">Signal</keyword>
<evidence type="ECO:0000313" key="3">
    <source>
        <dbReference type="EMBL" id="TWE10087.1"/>
    </source>
</evidence>
<feature type="domain" description="LytR/CpsA/Psr regulator C-terminal" evidence="2">
    <location>
        <begin position="154"/>
        <end position="242"/>
    </location>
</feature>
<evidence type="ECO:0000256" key="1">
    <source>
        <dbReference type="SAM" id="SignalP"/>
    </source>
</evidence>
<dbReference type="Gene3D" id="3.30.70.2390">
    <property type="match status" value="2"/>
</dbReference>
<comment type="caution">
    <text evidence="3">The sequence shown here is derived from an EMBL/GenBank/DDBJ whole genome shotgun (WGS) entry which is preliminary data.</text>
</comment>
<keyword evidence="4" id="KW-1185">Reference proteome</keyword>
<dbReference type="RefSeq" id="WP_145228811.1">
    <property type="nucleotide sequence ID" value="NZ_VIVQ01000002.1"/>
</dbReference>
<dbReference type="Proteomes" id="UP000318297">
    <property type="component" value="Unassembled WGS sequence"/>
</dbReference>